<dbReference type="GO" id="GO:0004844">
    <property type="term" value="F:uracil DNA N-glycosylase activity"/>
    <property type="evidence" value="ECO:0007669"/>
    <property type="project" value="TreeGrafter"/>
</dbReference>
<feature type="compositionally biased region" description="Basic and acidic residues" evidence="4">
    <location>
        <begin position="75"/>
        <end position="89"/>
    </location>
</feature>
<dbReference type="SUPFAM" id="SSF52141">
    <property type="entry name" value="Uracil-DNA glycosylase-like"/>
    <property type="match status" value="1"/>
</dbReference>
<protein>
    <submittedName>
        <fullName evidence="6">DNA glycosylase</fullName>
    </submittedName>
</protein>
<evidence type="ECO:0000313" key="6">
    <source>
        <dbReference type="EMBL" id="KAF2232970.1"/>
    </source>
</evidence>
<dbReference type="PANTHER" id="PTHR12159">
    <property type="entry name" value="G/T AND G/U MISMATCH-SPECIFIC DNA GLYCOSYLASE"/>
    <property type="match status" value="1"/>
</dbReference>
<dbReference type="CDD" id="cd10028">
    <property type="entry name" value="UDG-F2_TDG_MUG"/>
    <property type="match status" value="1"/>
</dbReference>
<keyword evidence="7" id="KW-1185">Reference proteome</keyword>
<evidence type="ECO:0000256" key="2">
    <source>
        <dbReference type="ARBA" id="ARBA00022801"/>
    </source>
</evidence>
<proteinExistence type="predicted"/>
<evidence type="ECO:0000259" key="5">
    <source>
        <dbReference type="Pfam" id="PF03167"/>
    </source>
</evidence>
<evidence type="ECO:0000313" key="7">
    <source>
        <dbReference type="Proteomes" id="UP000800092"/>
    </source>
</evidence>
<evidence type="ECO:0000256" key="3">
    <source>
        <dbReference type="ARBA" id="ARBA00023204"/>
    </source>
</evidence>
<dbReference type="Gene3D" id="3.40.470.10">
    <property type="entry name" value="Uracil-DNA glycosylase-like domain"/>
    <property type="match status" value="1"/>
</dbReference>
<evidence type="ECO:0000256" key="1">
    <source>
        <dbReference type="ARBA" id="ARBA00022763"/>
    </source>
</evidence>
<dbReference type="GO" id="GO:0008263">
    <property type="term" value="F:pyrimidine-specific mismatch base pair DNA N-glycosylase activity"/>
    <property type="evidence" value="ECO:0007669"/>
    <property type="project" value="TreeGrafter"/>
</dbReference>
<dbReference type="FunFam" id="3.40.470.10:FF:000010">
    <property type="entry name" value="G/U mismatch-specific DNA glycosylase"/>
    <property type="match status" value="1"/>
</dbReference>
<keyword evidence="1" id="KW-0227">DNA damage</keyword>
<sequence>MPQTRSSVTREKKDINKGGQVARDAREGAAVDDSVQQSSFKGPLDRFLYRTTVASSQNRERRVAQSPSIVNGTHSPKDPPLKRPRDASPSDRSPSSLQKRRKSSKYAGPSTYAHLPKLKDIFTPQLICIFIGTNPGIRTATAGHAYAHPSNLFWRLLHTSGLTDRRCDPSEDVDMPRLYAMGNTNIVERPSKDAAQLSKKEMEDGAWVLEAKMRLWRPESVCIVGKGIWEAVVRAKRGTGLGKGWQYGWQDARDNMGRGGEDKWEGARVFVATSTSGLAVSTGQDEKEAIWKPFGDWVRKRRLEKFGKEGEGDYLDELWKGNEELRAANEV</sequence>
<dbReference type="OrthoDB" id="565731at2759"/>
<reference evidence="6" key="1">
    <citation type="journal article" date="2020" name="Stud. Mycol.">
        <title>101 Dothideomycetes genomes: a test case for predicting lifestyles and emergence of pathogens.</title>
        <authorList>
            <person name="Haridas S."/>
            <person name="Albert R."/>
            <person name="Binder M."/>
            <person name="Bloem J."/>
            <person name="Labutti K."/>
            <person name="Salamov A."/>
            <person name="Andreopoulos B."/>
            <person name="Baker S."/>
            <person name="Barry K."/>
            <person name="Bills G."/>
            <person name="Bluhm B."/>
            <person name="Cannon C."/>
            <person name="Castanera R."/>
            <person name="Culley D."/>
            <person name="Daum C."/>
            <person name="Ezra D."/>
            <person name="Gonzalez J."/>
            <person name="Henrissat B."/>
            <person name="Kuo A."/>
            <person name="Liang C."/>
            <person name="Lipzen A."/>
            <person name="Lutzoni F."/>
            <person name="Magnuson J."/>
            <person name="Mondo S."/>
            <person name="Nolan M."/>
            <person name="Ohm R."/>
            <person name="Pangilinan J."/>
            <person name="Park H.-J."/>
            <person name="Ramirez L."/>
            <person name="Alfaro M."/>
            <person name="Sun H."/>
            <person name="Tritt A."/>
            <person name="Yoshinaga Y."/>
            <person name="Zwiers L.-H."/>
            <person name="Turgeon B."/>
            <person name="Goodwin S."/>
            <person name="Spatafora J."/>
            <person name="Crous P."/>
            <person name="Grigoriev I."/>
        </authorList>
    </citation>
    <scope>NUCLEOTIDE SEQUENCE</scope>
    <source>
        <strain evidence="6">Tuck. ex Michener</strain>
    </source>
</reference>
<organism evidence="6 7">
    <name type="scientific">Viridothelium virens</name>
    <name type="common">Speckled blister lichen</name>
    <name type="synonym">Trypethelium virens</name>
    <dbReference type="NCBI Taxonomy" id="1048519"/>
    <lineage>
        <taxon>Eukaryota</taxon>
        <taxon>Fungi</taxon>
        <taxon>Dikarya</taxon>
        <taxon>Ascomycota</taxon>
        <taxon>Pezizomycotina</taxon>
        <taxon>Dothideomycetes</taxon>
        <taxon>Dothideomycetes incertae sedis</taxon>
        <taxon>Trypetheliales</taxon>
        <taxon>Trypetheliaceae</taxon>
        <taxon>Viridothelium</taxon>
    </lineage>
</organism>
<feature type="compositionally biased region" description="Polar residues" evidence="4">
    <location>
        <begin position="65"/>
        <end position="74"/>
    </location>
</feature>
<gene>
    <name evidence="6" type="ORF">EV356DRAFT_234634</name>
</gene>
<dbReference type="InterPro" id="IPR036895">
    <property type="entry name" value="Uracil-DNA_glycosylase-like_sf"/>
</dbReference>
<feature type="domain" description="Uracil-DNA glycosylase-like" evidence="5">
    <location>
        <begin position="124"/>
        <end position="292"/>
    </location>
</feature>
<name>A0A6A6H5H1_VIRVR</name>
<dbReference type="PANTHER" id="PTHR12159:SF9">
    <property type="entry name" value="G_T MISMATCH-SPECIFIC THYMINE DNA GLYCOSYLASE"/>
    <property type="match status" value="1"/>
</dbReference>
<feature type="region of interest" description="Disordered" evidence="4">
    <location>
        <begin position="1"/>
        <end position="110"/>
    </location>
</feature>
<dbReference type="Pfam" id="PF03167">
    <property type="entry name" value="UDG"/>
    <property type="match status" value="1"/>
</dbReference>
<keyword evidence="2" id="KW-0378">Hydrolase</keyword>
<evidence type="ECO:0000256" key="4">
    <source>
        <dbReference type="SAM" id="MobiDB-lite"/>
    </source>
</evidence>
<dbReference type="Proteomes" id="UP000800092">
    <property type="component" value="Unassembled WGS sequence"/>
</dbReference>
<keyword evidence="3" id="KW-0234">DNA repair</keyword>
<dbReference type="EMBL" id="ML991811">
    <property type="protein sequence ID" value="KAF2232970.1"/>
    <property type="molecule type" value="Genomic_DNA"/>
</dbReference>
<dbReference type="InterPro" id="IPR015637">
    <property type="entry name" value="MUG/TDG"/>
</dbReference>
<dbReference type="InterPro" id="IPR005122">
    <property type="entry name" value="Uracil-DNA_glycosylase-like"/>
</dbReference>
<dbReference type="AlphaFoldDB" id="A0A6A6H5H1"/>
<dbReference type="GO" id="GO:0006285">
    <property type="term" value="P:base-excision repair, AP site formation"/>
    <property type="evidence" value="ECO:0007669"/>
    <property type="project" value="InterPro"/>
</dbReference>
<accession>A0A6A6H5H1</accession>